<evidence type="ECO:0000313" key="3">
    <source>
        <dbReference type="Proteomes" id="UP001182908"/>
    </source>
</evidence>
<proteinExistence type="predicted"/>
<dbReference type="KEGG" id="mseb:RE474_03900"/>
<dbReference type="EMBL" id="CP133592">
    <property type="protein sequence ID" value="WMW25869.1"/>
    <property type="molecule type" value="Genomic_DNA"/>
</dbReference>
<dbReference type="RefSeq" id="WP_309311671.1">
    <property type="nucleotide sequence ID" value="NZ_CP133592.1"/>
</dbReference>
<evidence type="ECO:0000259" key="1">
    <source>
        <dbReference type="PROSITE" id="PS50263"/>
    </source>
</evidence>
<dbReference type="GeneID" id="84231831"/>
<dbReference type="SUPFAM" id="SSF56317">
    <property type="entry name" value="Carbon-nitrogen hydrolase"/>
    <property type="match status" value="1"/>
</dbReference>
<dbReference type="GO" id="GO:0016787">
    <property type="term" value="F:hydrolase activity"/>
    <property type="evidence" value="ECO:0007669"/>
    <property type="project" value="UniProtKB-KW"/>
</dbReference>
<reference evidence="2 3" key="1">
    <citation type="submission" date="2023-08" db="EMBL/GenBank/DDBJ databases">
        <title>Methanolobus mangrovi sp. nov. and Methanolobus sediminis sp. nov, two novel methylotrophic methanogens isolated from mangrove sediments in China.</title>
        <authorList>
            <person name="Zhou J."/>
        </authorList>
    </citation>
    <scope>NUCLEOTIDE SEQUENCE [LARGE SCALE GENOMIC DNA]</scope>
    <source>
        <strain evidence="2 3">FTZ6</strain>
    </source>
</reference>
<name>A0AA51ULP7_9EURY</name>
<dbReference type="AlphaFoldDB" id="A0AA51ULP7"/>
<accession>A0AA51ULP7</accession>
<dbReference type="Proteomes" id="UP001182908">
    <property type="component" value="Chromosome"/>
</dbReference>
<dbReference type="InterPro" id="IPR003010">
    <property type="entry name" value="C-N_Hydrolase"/>
</dbReference>
<dbReference type="Gene3D" id="3.60.110.10">
    <property type="entry name" value="Carbon-nitrogen hydrolase"/>
    <property type="match status" value="1"/>
</dbReference>
<organism evidence="2 3">
    <name type="scientific">Methanolobus sediminis</name>
    <dbReference type="NCBI Taxonomy" id="3072978"/>
    <lineage>
        <taxon>Archaea</taxon>
        <taxon>Methanobacteriati</taxon>
        <taxon>Methanobacteriota</taxon>
        <taxon>Stenosarchaea group</taxon>
        <taxon>Methanomicrobia</taxon>
        <taxon>Methanosarcinales</taxon>
        <taxon>Methanosarcinaceae</taxon>
        <taxon>Methanolobus</taxon>
    </lineage>
</organism>
<dbReference type="PANTHER" id="PTHR23088:SF27">
    <property type="entry name" value="DEAMINATED GLUTATHIONE AMIDASE"/>
    <property type="match status" value="1"/>
</dbReference>
<dbReference type="Pfam" id="PF00795">
    <property type="entry name" value="CN_hydrolase"/>
    <property type="match status" value="1"/>
</dbReference>
<protein>
    <submittedName>
        <fullName evidence="2">Nitrilase-related carbon-nitrogen hydrolase</fullName>
    </submittedName>
</protein>
<feature type="domain" description="CN hydrolase" evidence="1">
    <location>
        <begin position="7"/>
        <end position="248"/>
    </location>
</feature>
<keyword evidence="2" id="KW-0378">Hydrolase</keyword>
<dbReference type="PANTHER" id="PTHR23088">
    <property type="entry name" value="NITRILASE-RELATED"/>
    <property type="match status" value="1"/>
</dbReference>
<evidence type="ECO:0000313" key="2">
    <source>
        <dbReference type="EMBL" id="WMW25869.1"/>
    </source>
</evidence>
<dbReference type="InterPro" id="IPR036526">
    <property type="entry name" value="C-N_Hydrolase_sf"/>
</dbReference>
<gene>
    <name evidence="2" type="ORF">RE474_03900</name>
</gene>
<keyword evidence="3" id="KW-1185">Reference proteome</keyword>
<sequence length="269" mass="30246">MSGKSSIKVACIQMSIIDCNKQLNIQKALAMAKYAVSAGAELLVFPEVFSTGFCYDNIENAAEYENGETIREMCAFSKAHECVMVFSIIEKKEKNTSYTELEYYNLGVCVEDGHVAGTYRKTHPFKREKQYFSAGYSIYPVRLPRRKLTIGLQICYEIRFPEVSRKLTLLGSDILVTIAEFPIPRGHIWRSLAIARAIENQIPHIACNRVGEGSDSLFFGGSIIVDQLGDIMEEAGDDESVISGTVDLERTIKTRDEIPVLDDRRTDLY</sequence>
<dbReference type="PROSITE" id="PS50263">
    <property type="entry name" value="CN_HYDROLASE"/>
    <property type="match status" value="1"/>
</dbReference>